<reference evidence="2 3" key="1">
    <citation type="submission" date="2017-06" db="EMBL/GenBank/DDBJ databases">
        <title>Draft genome sequence of Fusobacterium nucleatum subsp. polymorphum KCOM 1260 (=ChDC F218).</title>
        <authorList>
            <person name="Kook J.-K."/>
            <person name="Park S.-N."/>
            <person name="Lim Y.K."/>
            <person name="Roh H."/>
        </authorList>
    </citation>
    <scope>NUCLEOTIDE SEQUENCE [LARGE SCALE GENOMIC DNA]</scope>
    <source>
        <strain evidence="3">KCOM 1260 (ChDC F218)</strain>
    </source>
</reference>
<sequence length="305" mass="36608">MVEKNVLKEKYIERLNKIFEEKGWKKEENEISYFDRFCERLAKLETDEDRDFILELTKDYLLVTLDKYEKYLIQVMENFFKEESKNLEKIDTIHIFPLTNEEDLNKIKSSKVMLYLLQGIFLKNVFLKYSYKKQLLLCSKIEDLENNKDEIKYLILIDDYIGSGETTLDCIRLLKENKINTDNCSIITLVVQKTGFDTIVSQERNIKIYYAIKMKKGITDKYPSNEIRNKIEQMKKISKLFVKKRRKYLYLGYKASEGLVSMIRTPNNTFPFFWYKTKDGEYGPFSRDEAIKFMEIKEEYKDVKK</sequence>
<dbReference type="Proteomes" id="UP000196759">
    <property type="component" value="Chromosome"/>
</dbReference>
<accession>A0A1Z3CKF1</accession>
<proteinExistence type="predicted"/>
<gene>
    <name evidence="2" type="ORF">CBG50_01030</name>
</gene>
<dbReference type="InterPro" id="IPR029057">
    <property type="entry name" value="PRTase-like"/>
</dbReference>
<evidence type="ECO:0000259" key="1">
    <source>
        <dbReference type="Pfam" id="PF24390"/>
    </source>
</evidence>
<dbReference type="EMBL" id="CP021934">
    <property type="protein sequence ID" value="ASC04081.1"/>
    <property type="molecule type" value="Genomic_DNA"/>
</dbReference>
<dbReference type="InterPro" id="IPR056920">
    <property type="entry name" value="PRTase-CE"/>
</dbReference>
<evidence type="ECO:0000313" key="3">
    <source>
        <dbReference type="Proteomes" id="UP000196759"/>
    </source>
</evidence>
<evidence type="ECO:0000313" key="2">
    <source>
        <dbReference type="EMBL" id="ASC04081.1"/>
    </source>
</evidence>
<protein>
    <recommendedName>
        <fullName evidence="1">PRTase-CE domain-containing protein</fullName>
    </recommendedName>
</protein>
<organism evidence="2 3">
    <name type="scientific">Fusobacterium nucleatum subsp. polymorphum</name>
    <name type="common">Fusobacterium polymorphum</name>
    <dbReference type="NCBI Taxonomy" id="76857"/>
    <lineage>
        <taxon>Bacteria</taxon>
        <taxon>Fusobacteriati</taxon>
        <taxon>Fusobacteriota</taxon>
        <taxon>Fusobacteriia</taxon>
        <taxon>Fusobacteriales</taxon>
        <taxon>Fusobacteriaceae</taxon>
        <taxon>Fusobacterium</taxon>
    </lineage>
</organism>
<dbReference type="Pfam" id="PF24390">
    <property type="entry name" value="PRTase-CE"/>
    <property type="match status" value="1"/>
</dbReference>
<dbReference type="AlphaFoldDB" id="A0A1Z3CKF1"/>
<dbReference type="Gene3D" id="3.40.50.2020">
    <property type="match status" value="1"/>
</dbReference>
<keyword evidence="3" id="KW-1185">Reference proteome</keyword>
<name>A0A1Z3CKF1_FUSNP</name>
<feature type="domain" description="PRTase-CE" evidence="1">
    <location>
        <begin position="48"/>
        <end position="279"/>
    </location>
</feature>
<dbReference type="SUPFAM" id="SSF53271">
    <property type="entry name" value="PRTase-like"/>
    <property type="match status" value="1"/>
</dbReference>